<dbReference type="HAMAP" id="MF_01039">
    <property type="entry name" value="PGAM_GpmA"/>
    <property type="match status" value="1"/>
</dbReference>
<dbReference type="PIRSF" id="PIRSF000709">
    <property type="entry name" value="6PFK_2-Ptase"/>
    <property type="match status" value="1"/>
</dbReference>
<dbReference type="STRING" id="1070319.CAGGBEG34_190070"/>
<sequence>MLYPLVLVRHGQSLWNQENRFTGWVDIDLTEQGILEARRAGQLLKALGYHFDIAYTSVLKRAIRTLWHIQDELAQMYIPVIHSWRLNERHYGALTGLNKDETTARYGAAQVLQWRRSYDCPPPALERARARALYDDPRYAKLSPAQRPLTESLQDTVARVVPLWNESIAPALKAGKRILMVAHGNSLRALMQYLEHVSAQDIVHLNIPNSIPLGYTFDAPLKPRTHTCLAPVHG</sequence>
<dbReference type="NCBIfam" id="NF010713">
    <property type="entry name" value="PRK14115.1"/>
    <property type="match status" value="1"/>
</dbReference>
<evidence type="ECO:0000313" key="12">
    <source>
        <dbReference type="Proteomes" id="UP000054051"/>
    </source>
</evidence>
<comment type="subunit">
    <text evidence="6">Homodimer.</text>
</comment>
<dbReference type="InterPro" id="IPR029033">
    <property type="entry name" value="His_PPase_superfam"/>
</dbReference>
<dbReference type="InterPro" id="IPR005952">
    <property type="entry name" value="Phosphogly_mut1"/>
</dbReference>
<dbReference type="AlphaFoldDB" id="G2J803"/>
<dbReference type="SMART" id="SM00855">
    <property type="entry name" value="PGAM"/>
    <property type="match status" value="1"/>
</dbReference>
<comment type="catalytic activity">
    <reaction evidence="1 6 10">
        <text>(2R)-2-phosphoglycerate = (2R)-3-phosphoglycerate</text>
        <dbReference type="Rhea" id="RHEA:15901"/>
        <dbReference type="ChEBI" id="CHEBI:58272"/>
        <dbReference type="ChEBI" id="CHEBI:58289"/>
        <dbReference type="EC" id="5.4.2.11"/>
    </reaction>
</comment>
<feature type="binding site" evidence="6 8">
    <location>
        <begin position="184"/>
        <end position="185"/>
    </location>
    <ligand>
        <name>substrate</name>
    </ligand>
</feature>
<dbReference type="UniPathway" id="UPA00109">
    <property type="reaction ID" value="UER00186"/>
</dbReference>
<dbReference type="EC" id="5.4.2.11" evidence="6 10"/>
<evidence type="ECO:0000256" key="3">
    <source>
        <dbReference type="ARBA" id="ARBA00022432"/>
    </source>
</evidence>
<dbReference type="GO" id="GO:0006094">
    <property type="term" value="P:gluconeogenesis"/>
    <property type="evidence" value="ECO:0007669"/>
    <property type="project" value="UniProtKB-UniRule"/>
</dbReference>
<evidence type="ECO:0000256" key="5">
    <source>
        <dbReference type="ARBA" id="ARBA00023235"/>
    </source>
</evidence>
<gene>
    <name evidence="6 11" type="primary">gpmA</name>
    <name evidence="11" type="ORF">CAGGBEG34_190070</name>
</gene>
<keyword evidence="4 6" id="KW-0324">Glycolysis</keyword>
<comment type="caution">
    <text evidence="11">The sequence shown here is derived from an EMBL/GenBank/DDBJ whole genome shotgun (WGS) entry which is preliminary data.</text>
</comment>
<dbReference type="NCBIfam" id="TIGR01258">
    <property type="entry name" value="pgm_1"/>
    <property type="match status" value="1"/>
</dbReference>
<feature type="binding site" evidence="6 8">
    <location>
        <begin position="115"/>
        <end position="116"/>
    </location>
    <ligand>
        <name>substrate</name>
    </ligand>
</feature>
<organism evidence="11 12">
    <name type="scientific">Candidatus Glomeribacter gigasporarum BEG34</name>
    <dbReference type="NCBI Taxonomy" id="1070319"/>
    <lineage>
        <taxon>Bacteria</taxon>
        <taxon>Pseudomonadati</taxon>
        <taxon>Pseudomonadota</taxon>
        <taxon>Betaproteobacteria</taxon>
        <taxon>Burkholderiales</taxon>
        <taxon>Burkholderiaceae</taxon>
        <taxon>Candidatus Glomeribacter</taxon>
    </lineage>
</organism>
<dbReference type="Gene3D" id="3.40.50.1240">
    <property type="entry name" value="Phosphoglycerate mutase-like"/>
    <property type="match status" value="1"/>
</dbReference>
<dbReference type="InterPro" id="IPR013078">
    <property type="entry name" value="His_Pase_superF_clade-1"/>
</dbReference>
<dbReference type="EMBL" id="CAFB01000035">
    <property type="protein sequence ID" value="CCD28900.1"/>
    <property type="molecule type" value="Genomic_DNA"/>
</dbReference>
<dbReference type="FunFam" id="3.40.50.1240:FF:000003">
    <property type="entry name" value="2,3-bisphosphoglycerate-dependent phosphoglycerate mutase"/>
    <property type="match status" value="1"/>
</dbReference>
<dbReference type="PANTHER" id="PTHR11931">
    <property type="entry name" value="PHOSPHOGLYCERATE MUTASE"/>
    <property type="match status" value="1"/>
</dbReference>
<dbReference type="Pfam" id="PF00300">
    <property type="entry name" value="His_Phos_1"/>
    <property type="match status" value="2"/>
</dbReference>
<comment type="similarity">
    <text evidence="2 6">Belongs to the phosphoglycerate mutase family. BPG-dependent PGAM subfamily.</text>
</comment>
<dbReference type="eggNOG" id="COG0588">
    <property type="taxonomic scope" value="Bacteria"/>
</dbReference>
<dbReference type="PROSITE" id="PS00175">
    <property type="entry name" value="PG_MUTASE"/>
    <property type="match status" value="1"/>
</dbReference>
<dbReference type="Proteomes" id="UP000054051">
    <property type="component" value="Unassembled WGS sequence"/>
</dbReference>
<protein>
    <recommendedName>
        <fullName evidence="6 10">2,3-bisphosphoglycerate-dependent phosphoglycerate mutase</fullName>
        <shortName evidence="6">BPG-dependent PGAM</shortName>
        <shortName evidence="6">PGAM</shortName>
        <shortName evidence="6">Phosphoglyceromutase</shortName>
        <shortName evidence="6">dPGM</shortName>
        <ecNumber evidence="6 10">5.4.2.11</ecNumber>
    </recommendedName>
</protein>
<dbReference type="SUPFAM" id="SSF53254">
    <property type="entry name" value="Phosphoglycerate mutase-like"/>
    <property type="match status" value="1"/>
</dbReference>
<keyword evidence="5 6" id="KW-0413">Isomerase</keyword>
<dbReference type="GO" id="GO:0004619">
    <property type="term" value="F:phosphoglycerate mutase activity"/>
    <property type="evidence" value="ECO:0007669"/>
    <property type="project" value="UniProtKB-UniRule"/>
</dbReference>
<evidence type="ECO:0000256" key="10">
    <source>
        <dbReference type="RuleBase" id="RU004512"/>
    </source>
</evidence>
<evidence type="ECO:0000256" key="6">
    <source>
        <dbReference type="HAMAP-Rule" id="MF_01039"/>
    </source>
</evidence>
<feature type="active site" description="Proton donor/acceptor" evidence="6 7">
    <location>
        <position position="88"/>
    </location>
</feature>
<accession>G2J803</accession>
<feature type="binding site" evidence="6 8">
    <location>
        <position position="99"/>
    </location>
    <ligand>
        <name>substrate</name>
    </ligand>
</feature>
<feature type="binding site" evidence="6 8">
    <location>
        <position position="61"/>
    </location>
    <ligand>
        <name>substrate</name>
    </ligand>
</feature>
<reference evidence="11 12" key="1">
    <citation type="submission" date="2011-08" db="EMBL/GenBank/DDBJ databases">
        <title>The genome of the obligate endobacterium of an arbuscular mycorrhizal fungus reveals an interphylum network of nutritional interactions.</title>
        <authorList>
            <person name="Ghignone S."/>
            <person name="Salvioli A."/>
            <person name="Anca I."/>
            <person name="Lumini E."/>
            <person name="Ortu G."/>
            <person name="Petiti L."/>
            <person name="Cruveiller S."/>
            <person name="Bianciotto V."/>
            <person name="Piffanelli P."/>
            <person name="Lanfranco L."/>
            <person name="Bonfante P."/>
        </authorList>
    </citation>
    <scope>NUCLEOTIDE SEQUENCE [LARGE SCALE GENOMIC DNA]</scope>
    <source>
        <strain evidence="11 12">BEG34</strain>
    </source>
</reference>
<comment type="function">
    <text evidence="6 10">Catalyzes the interconversion of 2-phosphoglycerate and 3-phosphoglycerate.</text>
</comment>
<evidence type="ECO:0000256" key="1">
    <source>
        <dbReference type="ARBA" id="ARBA00000380"/>
    </source>
</evidence>
<dbReference type="InterPro" id="IPR001345">
    <property type="entry name" value="PG/BPGM_mutase_AS"/>
</dbReference>
<name>G2J803_9BURK</name>
<evidence type="ECO:0000256" key="9">
    <source>
        <dbReference type="PIRSR" id="PIRSR613078-3"/>
    </source>
</evidence>
<keyword evidence="3 6" id="KW-0312">Gluconeogenesis</keyword>
<feature type="binding site" evidence="6 8">
    <location>
        <begin position="22"/>
        <end position="23"/>
    </location>
    <ligand>
        <name>substrate</name>
    </ligand>
</feature>
<evidence type="ECO:0000256" key="8">
    <source>
        <dbReference type="PIRSR" id="PIRSR613078-2"/>
    </source>
</evidence>
<feature type="site" description="Transition state stabilizer" evidence="6 9">
    <location>
        <position position="183"/>
    </location>
</feature>
<feature type="active site" description="Tele-phosphohistidine intermediate" evidence="6 7">
    <location>
        <position position="10"/>
    </location>
</feature>
<keyword evidence="12" id="KW-1185">Reference proteome</keyword>
<comment type="pathway">
    <text evidence="6 10">Carbohydrate degradation; glycolysis; pyruvate from D-glyceraldehyde 3-phosphate: step 3/5.</text>
</comment>
<feature type="binding site" evidence="6 8">
    <location>
        <begin position="88"/>
        <end position="91"/>
    </location>
    <ligand>
        <name>substrate</name>
    </ligand>
</feature>
<dbReference type="GO" id="GO:0006096">
    <property type="term" value="P:glycolytic process"/>
    <property type="evidence" value="ECO:0007669"/>
    <property type="project" value="UniProtKB-UniRule"/>
</dbReference>
<evidence type="ECO:0000256" key="7">
    <source>
        <dbReference type="PIRSR" id="PIRSR613078-1"/>
    </source>
</evidence>
<evidence type="ECO:0000256" key="4">
    <source>
        <dbReference type="ARBA" id="ARBA00023152"/>
    </source>
</evidence>
<evidence type="ECO:0000313" key="11">
    <source>
        <dbReference type="EMBL" id="CCD28900.1"/>
    </source>
</evidence>
<evidence type="ECO:0000256" key="2">
    <source>
        <dbReference type="ARBA" id="ARBA00006717"/>
    </source>
</evidence>
<proteinExistence type="inferred from homology"/>
<dbReference type="CDD" id="cd07067">
    <property type="entry name" value="HP_PGM_like"/>
    <property type="match status" value="1"/>
</dbReference>
<feature type="binding site" evidence="6 8">
    <location>
        <begin position="9"/>
        <end position="16"/>
    </location>
    <ligand>
        <name>substrate</name>
    </ligand>
</feature>